<reference evidence="2" key="1">
    <citation type="submission" date="2014-08" db="EMBL/GenBank/DDBJ databases">
        <authorList>
            <person name="Sharma Rahul"/>
            <person name="Thines Marco"/>
        </authorList>
    </citation>
    <scope>NUCLEOTIDE SEQUENCE</scope>
</reference>
<evidence type="ECO:0000256" key="1">
    <source>
        <dbReference type="SAM" id="MobiDB-lite"/>
    </source>
</evidence>
<dbReference type="EMBL" id="LN483166">
    <property type="protein sequence ID" value="CED84630.1"/>
    <property type="molecule type" value="Genomic_DNA"/>
</dbReference>
<feature type="compositionally biased region" description="Low complexity" evidence="1">
    <location>
        <begin position="249"/>
        <end position="265"/>
    </location>
</feature>
<accession>A0A0F7SVN8</accession>
<dbReference type="AlphaFoldDB" id="A0A0F7SVN8"/>
<organism evidence="2">
    <name type="scientific">Phaffia rhodozyma</name>
    <name type="common">Yeast</name>
    <name type="synonym">Xanthophyllomyces dendrorhous</name>
    <dbReference type="NCBI Taxonomy" id="264483"/>
    <lineage>
        <taxon>Eukaryota</taxon>
        <taxon>Fungi</taxon>
        <taxon>Dikarya</taxon>
        <taxon>Basidiomycota</taxon>
        <taxon>Agaricomycotina</taxon>
        <taxon>Tremellomycetes</taxon>
        <taxon>Cystofilobasidiales</taxon>
        <taxon>Mrakiaceae</taxon>
        <taxon>Phaffia</taxon>
    </lineage>
</organism>
<sequence length="327" mass="35454">MPPARYLLAIRSLHPSYCQVTLRLISSDLTEKLPYTRNMSSSVPSPSFHPSRGIMADISLSRANSPSFVDVAQELEEEIDELEEDSEDETPSIEETQRRRRSIERADSQSGHRALLFAKGLSGEKLKISELSEEIEAKTSVENAKPKLETSLLKETWVQVQAMMDDPLYDSDEYEEPMKTRQDQLSINLDRQIPVLRQTIDFFGPLLPPSSITVNLTADSVPDSSSIQSPLAASASTDAPIAPAAAIEPASAPSPSLASPTFSPPAKKPRTSYGRRSDPASEMKKTPSASETTSKPPSSIGTGSIPKLKLTFGGAGKQKASLSALLN</sequence>
<evidence type="ECO:0000313" key="2">
    <source>
        <dbReference type="EMBL" id="CED84630.1"/>
    </source>
</evidence>
<proteinExistence type="predicted"/>
<feature type="compositionally biased region" description="Basic and acidic residues" evidence="1">
    <location>
        <begin position="275"/>
        <end position="285"/>
    </location>
</feature>
<protein>
    <submittedName>
        <fullName evidence="2">Uncharacterized protein</fullName>
    </submittedName>
</protein>
<feature type="region of interest" description="Disordered" evidence="1">
    <location>
        <begin position="249"/>
        <end position="327"/>
    </location>
</feature>
<name>A0A0F7SVN8_PHARH</name>
<feature type="region of interest" description="Disordered" evidence="1">
    <location>
        <begin position="79"/>
        <end position="106"/>
    </location>
</feature>
<feature type="compositionally biased region" description="Polar residues" evidence="1">
    <location>
        <begin position="287"/>
        <end position="302"/>
    </location>
</feature>
<feature type="compositionally biased region" description="Acidic residues" evidence="1">
    <location>
        <begin position="79"/>
        <end position="92"/>
    </location>
</feature>